<dbReference type="SUPFAM" id="SSF56420">
    <property type="entry name" value="Peptide deformylase"/>
    <property type="match status" value="1"/>
</dbReference>
<dbReference type="EMBL" id="WMII01000001">
    <property type="protein sequence ID" value="MTH62730.1"/>
    <property type="molecule type" value="Genomic_DNA"/>
</dbReference>
<keyword evidence="4" id="KW-1185">Reference proteome</keyword>
<evidence type="ECO:0000256" key="1">
    <source>
        <dbReference type="ARBA" id="ARBA00010759"/>
    </source>
</evidence>
<dbReference type="HAMAP" id="MF_00163">
    <property type="entry name" value="Pep_deformylase"/>
    <property type="match status" value="1"/>
</dbReference>
<dbReference type="CDD" id="cd00487">
    <property type="entry name" value="Pep_deformylase"/>
    <property type="match status" value="1"/>
</dbReference>
<proteinExistence type="inferred from homology"/>
<dbReference type="PANTHER" id="PTHR10458">
    <property type="entry name" value="PEPTIDE DEFORMYLASE"/>
    <property type="match status" value="1"/>
</dbReference>
<dbReference type="GO" id="GO:0006412">
    <property type="term" value="P:translation"/>
    <property type="evidence" value="ECO:0007669"/>
    <property type="project" value="UniProtKB-UniRule"/>
</dbReference>
<feature type="binding site" evidence="2">
    <location>
        <position position="120"/>
    </location>
    <ligand>
        <name>Fe cation</name>
        <dbReference type="ChEBI" id="CHEBI:24875"/>
    </ligand>
</feature>
<comment type="caution">
    <text evidence="3">The sequence shown here is derived from an EMBL/GenBank/DDBJ whole genome shotgun (WGS) entry which is preliminary data.</text>
</comment>
<feature type="active site" evidence="2">
    <location>
        <position position="163"/>
    </location>
</feature>
<dbReference type="PANTHER" id="PTHR10458:SF22">
    <property type="entry name" value="PEPTIDE DEFORMYLASE"/>
    <property type="match status" value="1"/>
</dbReference>
<dbReference type="EC" id="3.5.1.88" evidence="2"/>
<feature type="binding site" evidence="2">
    <location>
        <position position="166"/>
    </location>
    <ligand>
        <name>Fe cation</name>
        <dbReference type="ChEBI" id="CHEBI:24875"/>
    </ligand>
</feature>
<protein>
    <recommendedName>
        <fullName evidence="2">Peptide deformylase</fullName>
        <shortName evidence="2">PDF</shortName>
        <ecNumber evidence="2">3.5.1.88</ecNumber>
    </recommendedName>
    <alternativeName>
        <fullName evidence="2">Polypeptide deformylase</fullName>
    </alternativeName>
</protein>
<keyword evidence="2" id="KW-0408">Iron</keyword>
<reference evidence="3 4" key="1">
    <citation type="submission" date="2019-11" db="EMBL/GenBank/DDBJ databases">
        <authorList>
            <person name="Dong K."/>
        </authorList>
    </citation>
    <scope>NUCLEOTIDE SEQUENCE [LARGE SCALE GENOMIC DNA]</scope>
    <source>
        <strain evidence="3 4">DK608</strain>
    </source>
</reference>
<dbReference type="AlphaFoldDB" id="A0A6L6IUL5"/>
<comment type="cofactor">
    <cofactor evidence="2">
        <name>Fe(2+)</name>
        <dbReference type="ChEBI" id="CHEBI:29033"/>
    </cofactor>
    <text evidence="2">Binds 1 Fe(2+) ion.</text>
</comment>
<name>A0A6L6IUL5_9RHOB</name>
<dbReference type="Gene3D" id="3.90.45.10">
    <property type="entry name" value="Peptide deformylase"/>
    <property type="match status" value="1"/>
</dbReference>
<comment type="function">
    <text evidence="2">Removes the formyl group from the N-terminal Met of newly synthesized proteins. Requires at least a dipeptide for an efficient rate of reaction. N-terminal L-methionine is a prerequisite for activity but the enzyme has broad specificity at other positions.</text>
</comment>
<accession>A0A6L6IUL5</accession>
<dbReference type="NCBIfam" id="NF001159">
    <property type="entry name" value="PRK00150.1-3"/>
    <property type="match status" value="1"/>
</dbReference>
<organism evidence="3 4">
    <name type="scientific">Paracoccus shanxieyensis</name>
    <dbReference type="NCBI Taxonomy" id="2675752"/>
    <lineage>
        <taxon>Bacteria</taxon>
        <taxon>Pseudomonadati</taxon>
        <taxon>Pseudomonadota</taxon>
        <taxon>Alphaproteobacteria</taxon>
        <taxon>Rhodobacterales</taxon>
        <taxon>Paracoccaceae</taxon>
        <taxon>Paracoccus</taxon>
    </lineage>
</organism>
<dbReference type="GO" id="GO:0046872">
    <property type="term" value="F:metal ion binding"/>
    <property type="evidence" value="ECO:0007669"/>
    <property type="project" value="UniProtKB-KW"/>
</dbReference>
<evidence type="ECO:0000313" key="4">
    <source>
        <dbReference type="Proteomes" id="UP000478740"/>
    </source>
</evidence>
<keyword evidence="2" id="KW-0378">Hydrolase</keyword>
<keyword evidence="2" id="KW-0648">Protein biosynthesis</keyword>
<dbReference type="PRINTS" id="PR01576">
    <property type="entry name" value="PDEFORMYLASE"/>
</dbReference>
<keyword evidence="2" id="KW-0479">Metal-binding</keyword>
<dbReference type="InterPro" id="IPR023635">
    <property type="entry name" value="Peptide_deformylase"/>
</dbReference>
<comment type="catalytic activity">
    <reaction evidence="2">
        <text>N-terminal N-formyl-L-methionyl-[peptide] + H2O = N-terminal L-methionyl-[peptide] + formate</text>
        <dbReference type="Rhea" id="RHEA:24420"/>
        <dbReference type="Rhea" id="RHEA-COMP:10639"/>
        <dbReference type="Rhea" id="RHEA-COMP:10640"/>
        <dbReference type="ChEBI" id="CHEBI:15377"/>
        <dbReference type="ChEBI" id="CHEBI:15740"/>
        <dbReference type="ChEBI" id="CHEBI:49298"/>
        <dbReference type="ChEBI" id="CHEBI:64731"/>
        <dbReference type="EC" id="3.5.1.88"/>
    </reaction>
</comment>
<evidence type="ECO:0000256" key="2">
    <source>
        <dbReference type="HAMAP-Rule" id="MF_00163"/>
    </source>
</evidence>
<comment type="similarity">
    <text evidence="1 2">Belongs to the polypeptide deformylase family.</text>
</comment>
<feature type="binding site" evidence="2">
    <location>
        <position position="162"/>
    </location>
    <ligand>
        <name>Fe cation</name>
        <dbReference type="ChEBI" id="CHEBI:24875"/>
    </ligand>
</feature>
<dbReference type="Proteomes" id="UP000478740">
    <property type="component" value="Unassembled WGS sequence"/>
</dbReference>
<dbReference type="InterPro" id="IPR036821">
    <property type="entry name" value="Peptide_deformylase_sf"/>
</dbReference>
<gene>
    <name evidence="2" type="primary">def</name>
    <name evidence="3" type="ORF">GL284_00435</name>
</gene>
<sequence>MPRPLTGQERQMAPQGPDPALLAQTGRIRPVLIHPDPMLRQVCEAVGVLDWASLCQLAGDLLVTMYHAQGRGLAAPQIGQPFRIFVMDSGWKNGAPQPRIFLDPQITPISGPVETLDEQCLSIPGQPVAVTRPTDISVSHYDLMGNLTTTFLTGMDARIAQHEADHLDGVLIIDRLAASGAEVAR</sequence>
<dbReference type="Pfam" id="PF01327">
    <property type="entry name" value="Pep_deformylase"/>
    <property type="match status" value="1"/>
</dbReference>
<evidence type="ECO:0000313" key="3">
    <source>
        <dbReference type="EMBL" id="MTH62730.1"/>
    </source>
</evidence>
<dbReference type="PIRSF" id="PIRSF004749">
    <property type="entry name" value="Pep_def"/>
    <property type="match status" value="1"/>
</dbReference>
<dbReference type="GO" id="GO:0042586">
    <property type="term" value="F:peptide deformylase activity"/>
    <property type="evidence" value="ECO:0007669"/>
    <property type="project" value="UniProtKB-UniRule"/>
</dbReference>